<reference evidence="11" key="1">
    <citation type="submission" date="2017-02" db="UniProtKB">
        <authorList>
            <consortium name="WormBaseParasite"/>
        </authorList>
    </citation>
    <scope>IDENTIFICATION</scope>
</reference>
<evidence type="ECO:0000256" key="6">
    <source>
        <dbReference type="ARBA" id="ARBA00023212"/>
    </source>
</evidence>
<dbReference type="PROSITE" id="PS51263">
    <property type="entry name" value="ADF_H"/>
    <property type="match status" value="1"/>
</dbReference>
<dbReference type="GO" id="GO:0003785">
    <property type="term" value="F:actin monomer binding"/>
    <property type="evidence" value="ECO:0007669"/>
    <property type="project" value="TreeGrafter"/>
</dbReference>
<evidence type="ECO:0000256" key="5">
    <source>
        <dbReference type="ARBA" id="ARBA00023203"/>
    </source>
</evidence>
<dbReference type="GO" id="GO:0010976">
    <property type="term" value="P:positive regulation of neuron projection development"/>
    <property type="evidence" value="ECO:0007669"/>
    <property type="project" value="TreeGrafter"/>
</dbReference>
<accession>A0A0R3TYV7</accession>
<keyword evidence="10" id="KW-1185">Reference proteome</keyword>
<evidence type="ECO:0000313" key="10">
    <source>
        <dbReference type="Proteomes" id="UP000278807"/>
    </source>
</evidence>
<dbReference type="Gene3D" id="3.40.20.10">
    <property type="entry name" value="Severin"/>
    <property type="match status" value="1"/>
</dbReference>
<keyword evidence="3" id="KW-0963">Cytoplasm</keyword>
<dbReference type="CDD" id="cd11285">
    <property type="entry name" value="ADF_Twf-N_like"/>
    <property type="match status" value="1"/>
</dbReference>
<evidence type="ECO:0000256" key="2">
    <source>
        <dbReference type="ARBA" id="ARBA00009557"/>
    </source>
</evidence>
<dbReference type="SUPFAM" id="SSF55753">
    <property type="entry name" value="Actin depolymerizing proteins"/>
    <property type="match status" value="1"/>
</dbReference>
<dbReference type="GO" id="GO:0005884">
    <property type="term" value="C:actin filament"/>
    <property type="evidence" value="ECO:0007669"/>
    <property type="project" value="TreeGrafter"/>
</dbReference>
<proteinExistence type="inferred from homology"/>
<dbReference type="InterPro" id="IPR002108">
    <property type="entry name" value="ADF-H"/>
</dbReference>
<keyword evidence="4" id="KW-0677">Repeat</keyword>
<dbReference type="Proteomes" id="UP000278807">
    <property type="component" value="Unassembled WGS sequence"/>
</dbReference>
<dbReference type="GO" id="GO:0051015">
    <property type="term" value="F:actin filament binding"/>
    <property type="evidence" value="ECO:0007669"/>
    <property type="project" value="TreeGrafter"/>
</dbReference>
<organism evidence="11">
    <name type="scientific">Rodentolepis nana</name>
    <name type="common">Dwarf tapeworm</name>
    <name type="synonym">Hymenolepis nana</name>
    <dbReference type="NCBI Taxonomy" id="102285"/>
    <lineage>
        <taxon>Eukaryota</taxon>
        <taxon>Metazoa</taxon>
        <taxon>Spiralia</taxon>
        <taxon>Lophotrochozoa</taxon>
        <taxon>Platyhelminthes</taxon>
        <taxon>Cestoda</taxon>
        <taxon>Eucestoda</taxon>
        <taxon>Cyclophyllidea</taxon>
        <taxon>Hymenolepididae</taxon>
        <taxon>Rodentolepis</taxon>
    </lineage>
</organism>
<comment type="subunit">
    <text evidence="7">Interacts with G-actin; ADP-actin form.</text>
</comment>
<protein>
    <submittedName>
        <fullName evidence="11">ADF-H domain-containing protein</fullName>
    </submittedName>
</protein>
<evidence type="ECO:0000256" key="1">
    <source>
        <dbReference type="ARBA" id="ARBA00004245"/>
    </source>
</evidence>
<dbReference type="GO" id="GO:0030016">
    <property type="term" value="C:myofibril"/>
    <property type="evidence" value="ECO:0007669"/>
    <property type="project" value="TreeGrafter"/>
</dbReference>
<evidence type="ECO:0000256" key="4">
    <source>
        <dbReference type="ARBA" id="ARBA00022737"/>
    </source>
</evidence>
<dbReference type="InterPro" id="IPR029006">
    <property type="entry name" value="ADF-H/Gelsolin-like_dom_sf"/>
</dbReference>
<comment type="subcellular location">
    <subcellularLocation>
        <location evidence="1">Cytoplasm</location>
        <location evidence="1">Cytoskeleton</location>
    </subcellularLocation>
</comment>
<dbReference type="PANTHER" id="PTHR13759:SF1">
    <property type="entry name" value="TWINFILIN"/>
    <property type="match status" value="1"/>
</dbReference>
<dbReference type="InterPro" id="IPR028458">
    <property type="entry name" value="Twinfilin"/>
</dbReference>
<evidence type="ECO:0000256" key="3">
    <source>
        <dbReference type="ARBA" id="ARBA00022490"/>
    </source>
</evidence>
<dbReference type="STRING" id="102285.A0A0R3TYV7"/>
<keyword evidence="5" id="KW-0009">Actin-binding</keyword>
<comment type="similarity">
    <text evidence="2">Belongs to the actin-binding proteins ADF family. Twinfilin subfamily.</text>
</comment>
<reference evidence="9 10" key="2">
    <citation type="submission" date="2018-11" db="EMBL/GenBank/DDBJ databases">
        <authorList>
            <consortium name="Pathogen Informatics"/>
        </authorList>
    </citation>
    <scope>NUCLEOTIDE SEQUENCE [LARGE SCALE GENOMIC DNA]</scope>
</reference>
<dbReference type="PANTHER" id="PTHR13759">
    <property type="entry name" value="TWINFILIN"/>
    <property type="match status" value="1"/>
</dbReference>
<dbReference type="SMART" id="SM00102">
    <property type="entry name" value="ADF"/>
    <property type="match status" value="1"/>
</dbReference>
<keyword evidence="6" id="KW-0206">Cytoskeleton</keyword>
<dbReference type="FunFam" id="3.40.20.10:FF:000042">
    <property type="entry name" value="Actin depolymerizing protein"/>
    <property type="match status" value="1"/>
</dbReference>
<dbReference type="GO" id="GO:0030042">
    <property type="term" value="P:actin filament depolymerization"/>
    <property type="evidence" value="ECO:0007669"/>
    <property type="project" value="TreeGrafter"/>
</dbReference>
<dbReference type="AlphaFoldDB" id="A0A0R3TYV7"/>
<evidence type="ECO:0000259" key="8">
    <source>
        <dbReference type="PROSITE" id="PS51263"/>
    </source>
</evidence>
<dbReference type="WBParaSite" id="HNAJ_0001305601-mRNA-1">
    <property type="protein sequence ID" value="HNAJ_0001305601-mRNA-1"/>
    <property type="gene ID" value="HNAJ_0001305601"/>
</dbReference>
<evidence type="ECO:0000313" key="9">
    <source>
        <dbReference type="EMBL" id="VDO14739.1"/>
    </source>
</evidence>
<evidence type="ECO:0000313" key="11">
    <source>
        <dbReference type="WBParaSite" id="HNAJ_0001305601-mRNA-1"/>
    </source>
</evidence>
<dbReference type="Pfam" id="PF00241">
    <property type="entry name" value="Cofilin_ADF"/>
    <property type="match status" value="1"/>
</dbReference>
<sequence>MAAQSGIVANEELRAKLAEAKQGSIRLIHMQIGDEQIQLRKVIPINGDWKSDFDKSIQPLLDPTNASYILYRLDSKNNLGYEWLLLTWIPNEAHVKQKTLYASTRNTFRRLFGEGYLADDILCHDKHDISLAGYEVHLACKKAPAPLTHAEAKAQEVASDQIVHASIDDGHSSMGGLAFGLTASSIRSVKDFADGKISYLQFVSSGL</sequence>
<dbReference type="GO" id="GO:0051016">
    <property type="term" value="P:barbed-end actin filament capping"/>
    <property type="evidence" value="ECO:0007669"/>
    <property type="project" value="TreeGrafter"/>
</dbReference>
<dbReference type="OrthoDB" id="10006997at2759"/>
<feature type="domain" description="ADF-H" evidence="8">
    <location>
        <begin position="5"/>
        <end position="139"/>
    </location>
</feature>
<name>A0A0R3TYV7_RODNA</name>
<dbReference type="EMBL" id="UZAE01014890">
    <property type="protein sequence ID" value="VDO14739.1"/>
    <property type="molecule type" value="Genomic_DNA"/>
</dbReference>
<evidence type="ECO:0000256" key="7">
    <source>
        <dbReference type="ARBA" id="ARBA00038532"/>
    </source>
</evidence>
<gene>
    <name evidence="9" type="ORF">HNAJ_LOCUS13030</name>
</gene>
<dbReference type="GO" id="GO:0010591">
    <property type="term" value="P:regulation of lamellipodium assembly"/>
    <property type="evidence" value="ECO:0007669"/>
    <property type="project" value="TreeGrafter"/>
</dbReference>